<dbReference type="SUPFAM" id="SSF89442">
    <property type="entry name" value="Hypothetical protein YojF"/>
    <property type="match status" value="1"/>
</dbReference>
<dbReference type="PATRIC" id="fig|937777.3.peg.3757"/>
<protein>
    <recommendedName>
        <fullName evidence="3">DUF1806 domain-containing protein</fullName>
    </recommendedName>
</protein>
<evidence type="ECO:0008006" key="3">
    <source>
        <dbReference type="Google" id="ProtNLM"/>
    </source>
</evidence>
<dbReference type="RefSeq" id="WP_015237469.1">
    <property type="nucleotide sequence ID" value="NC_019793.1"/>
</dbReference>
<dbReference type="InterPro" id="IPR036492">
    <property type="entry name" value="YojF_sf"/>
</dbReference>
<dbReference type="EMBL" id="CP003382">
    <property type="protein sequence ID" value="AFZ69173.1"/>
    <property type="molecule type" value="Genomic_DNA"/>
</dbReference>
<evidence type="ECO:0000313" key="2">
    <source>
        <dbReference type="Proteomes" id="UP000010467"/>
    </source>
</evidence>
<dbReference type="InterPro" id="IPR014934">
    <property type="entry name" value="DUF1806"/>
</dbReference>
<reference evidence="2" key="1">
    <citation type="submission" date="2012-03" db="EMBL/GenBank/DDBJ databases">
        <title>Complete sequence of chromosome of Deinococcus peraridilitoris DSM 19664.</title>
        <authorList>
            <person name="Lucas S."/>
            <person name="Copeland A."/>
            <person name="Lapidus A."/>
            <person name="Glavina del Rio T."/>
            <person name="Dalin E."/>
            <person name="Tice H."/>
            <person name="Bruce D."/>
            <person name="Goodwin L."/>
            <person name="Pitluck S."/>
            <person name="Peters L."/>
            <person name="Mikhailova N."/>
            <person name="Lu M."/>
            <person name="Kyrpides N."/>
            <person name="Mavromatis K."/>
            <person name="Ivanova N."/>
            <person name="Brettin T."/>
            <person name="Detter J.C."/>
            <person name="Han C."/>
            <person name="Larimer F."/>
            <person name="Land M."/>
            <person name="Hauser L."/>
            <person name="Markowitz V."/>
            <person name="Cheng J.-F."/>
            <person name="Hugenholtz P."/>
            <person name="Woyke T."/>
            <person name="Wu D."/>
            <person name="Pukall R."/>
            <person name="Steenblock K."/>
            <person name="Brambilla E."/>
            <person name="Klenk H.-P."/>
            <person name="Eisen J.A."/>
        </authorList>
    </citation>
    <scope>NUCLEOTIDE SEQUENCE [LARGE SCALE GENOMIC DNA]</scope>
    <source>
        <strain evidence="2">DSM 19664 / LMG 22246 / CIP 109416 / KR-200</strain>
    </source>
</reference>
<name>L0A5L6_DEIPD</name>
<dbReference type="HOGENOM" id="CLU_135679_0_0_0"/>
<dbReference type="STRING" id="937777.Deipe_3748"/>
<dbReference type="AlphaFoldDB" id="L0A5L6"/>
<dbReference type="KEGG" id="dpd:Deipe_3748"/>
<accession>L0A5L6</accession>
<keyword evidence="2" id="KW-1185">Reference proteome</keyword>
<dbReference type="OrthoDB" id="2352913at2"/>
<organism evidence="1 2">
    <name type="scientific">Deinococcus peraridilitoris (strain DSM 19664 / LMG 22246 / CIP 109416 / KR-200)</name>
    <dbReference type="NCBI Taxonomy" id="937777"/>
    <lineage>
        <taxon>Bacteria</taxon>
        <taxon>Thermotogati</taxon>
        <taxon>Deinococcota</taxon>
        <taxon>Deinococci</taxon>
        <taxon>Deinococcales</taxon>
        <taxon>Deinococcaceae</taxon>
        <taxon>Deinococcus</taxon>
    </lineage>
</organism>
<proteinExistence type="predicted"/>
<dbReference type="Pfam" id="PF08830">
    <property type="entry name" value="DUF1806"/>
    <property type="match status" value="1"/>
</dbReference>
<dbReference type="Gene3D" id="2.70.180.10">
    <property type="entry name" value="Hypothetical protein YojF"/>
    <property type="match status" value="1"/>
</dbReference>
<dbReference type="eggNOG" id="COG2120">
    <property type="taxonomic scope" value="Bacteria"/>
</dbReference>
<gene>
    <name evidence="1" type="ordered locus">Deipe_3748</name>
</gene>
<evidence type="ECO:0000313" key="1">
    <source>
        <dbReference type="EMBL" id="AFZ69173.1"/>
    </source>
</evidence>
<dbReference type="Proteomes" id="UP000010467">
    <property type="component" value="Chromosome"/>
</dbReference>
<sequence length="116" mass="12671">MRPIDREAVQAALSVRANRPLYLHLETNAGAYAGLRETKTVPVGAYIRNALVCFERAAIAGKGPFRVGLKLELGWVYAEGLTDWELDAHDRLLLAGHDADGCLGVALQLSEVPFRI</sequence>